<evidence type="ECO:0000313" key="3">
    <source>
        <dbReference type="EMBL" id="GFF31187.1"/>
    </source>
</evidence>
<accession>A0A8H3NC87</accession>
<keyword evidence="1" id="KW-0539">Nucleus</keyword>
<comment type="caution">
    <text evidence="3">The sequence shown here is derived from an EMBL/GenBank/DDBJ whole genome shotgun (WGS) entry which is preliminary data.</text>
</comment>
<dbReference type="GO" id="GO:0003700">
    <property type="term" value="F:DNA-binding transcription factor activity"/>
    <property type="evidence" value="ECO:0007669"/>
    <property type="project" value="InterPro"/>
</dbReference>
<dbReference type="CDD" id="cd12148">
    <property type="entry name" value="fungal_TF_MHR"/>
    <property type="match status" value="1"/>
</dbReference>
<dbReference type="Proteomes" id="UP000465221">
    <property type="component" value="Unassembled WGS sequence"/>
</dbReference>
<protein>
    <recommendedName>
        <fullName evidence="5">Transcription factor domain-containing protein</fullName>
    </recommendedName>
</protein>
<gene>
    <name evidence="3" type="ORF">IFM46972_03152</name>
</gene>
<feature type="compositionally biased region" description="Polar residues" evidence="2">
    <location>
        <begin position="67"/>
        <end position="80"/>
    </location>
</feature>
<feature type="region of interest" description="Disordered" evidence="2">
    <location>
        <begin position="55"/>
        <end position="102"/>
    </location>
</feature>
<evidence type="ECO:0008006" key="5">
    <source>
        <dbReference type="Google" id="ProtNLM"/>
    </source>
</evidence>
<proteinExistence type="predicted"/>
<evidence type="ECO:0000256" key="1">
    <source>
        <dbReference type="ARBA" id="ARBA00023242"/>
    </source>
</evidence>
<name>A0A8H3NC87_9EURO</name>
<dbReference type="InterPro" id="IPR050987">
    <property type="entry name" value="AtrR-like"/>
</dbReference>
<organism evidence="3 4">
    <name type="scientific">Aspergillus udagawae</name>
    <dbReference type="NCBI Taxonomy" id="91492"/>
    <lineage>
        <taxon>Eukaryota</taxon>
        <taxon>Fungi</taxon>
        <taxon>Dikarya</taxon>
        <taxon>Ascomycota</taxon>
        <taxon>Pezizomycotina</taxon>
        <taxon>Eurotiomycetes</taxon>
        <taxon>Eurotiomycetidae</taxon>
        <taxon>Eurotiales</taxon>
        <taxon>Aspergillaceae</taxon>
        <taxon>Aspergillus</taxon>
        <taxon>Aspergillus subgen. Fumigati</taxon>
    </lineage>
</organism>
<dbReference type="EMBL" id="BLKC01000016">
    <property type="protein sequence ID" value="GFF31187.1"/>
    <property type="molecule type" value="Genomic_DNA"/>
</dbReference>
<feature type="compositionally biased region" description="Polar residues" evidence="2">
    <location>
        <begin position="87"/>
        <end position="96"/>
    </location>
</feature>
<dbReference type="PANTHER" id="PTHR46910:SF38">
    <property type="entry name" value="ZN(2)-C6 FUNGAL-TYPE DOMAIN-CONTAINING PROTEIN"/>
    <property type="match status" value="1"/>
</dbReference>
<dbReference type="AlphaFoldDB" id="A0A8H3NC87"/>
<feature type="non-terminal residue" evidence="3">
    <location>
        <position position="1"/>
    </location>
</feature>
<evidence type="ECO:0000256" key="2">
    <source>
        <dbReference type="SAM" id="MobiDB-lite"/>
    </source>
</evidence>
<sequence>PHELPVDARRLERARSEWLEVDDLRKPVNAAETPSDAVDPHIRVQHVLSMAKAASSEIGQVRRPNRASRQTSASIPQTHNYPAAFQGSASRDSFQSFGGDEAPNVQHLSQAEAQPSRNPFEIAVYLVRIESRKRFNYDFTCHLIEPRRSRLNKVVPPNLQPQANSTTVLSDLDLQKIQHMIGSMEQLKDTPIDLVDLSQVQSSIASFFMDSSADTTIEKIDVGSTSARLDGLALAFAALAFSALIYKAFNESNFEVPLAFLELSMKTAEDYVGPPTLNLVLASFLQHICVLRTGTSNRCRALIAQAVQAAHDIGINRCGSSHNPLHTARLYLALYFTDQYCAMTYNTAPCIKPTDYDPVIFEPLRQATPELKNLVELVTLNGKVLDAMHTSSLNYDNVISLESVIGKACFTLGQPLLSNAQEEKGFEARYASLAQVHMFWSRIMLRTPFLMSNEHWLSSLSICIRAAQMLLSIYFDVLGPSILAIARADSPATDRLWKCAHRSNQLPPTWRQVRRIMTSVLVLFYAFWYGEVSYDEAGRAIAYALALLEFERMRWGAALNDSRRSILFLAAASGINSMEYIKWILPGANEGFIASVLDVDHTQAQADPTMDQQADDGGSSVLQDLDSESFGDLLSPNSVFSGVFPHTGWDFETLFSANLGGMGDL</sequence>
<dbReference type="PANTHER" id="PTHR46910">
    <property type="entry name" value="TRANSCRIPTION FACTOR PDR1"/>
    <property type="match status" value="1"/>
</dbReference>
<evidence type="ECO:0000313" key="4">
    <source>
        <dbReference type="Proteomes" id="UP000465221"/>
    </source>
</evidence>
<reference evidence="3 4" key="1">
    <citation type="submission" date="2020-01" db="EMBL/GenBank/DDBJ databases">
        <title>Draft genome sequence of Aspergillus udagawae IFM 46972.</title>
        <authorList>
            <person name="Takahashi H."/>
            <person name="Yaguchi T."/>
        </authorList>
    </citation>
    <scope>NUCLEOTIDE SEQUENCE [LARGE SCALE GENOMIC DNA]</scope>
    <source>
        <strain evidence="3 4">IFM 46972</strain>
    </source>
</reference>